<dbReference type="WBParaSite" id="ACRNAN_Path_609.g2270.t2">
    <property type="protein sequence ID" value="ACRNAN_Path_609.g2270.t2"/>
    <property type="gene ID" value="ACRNAN_Path_609.g2270"/>
</dbReference>
<dbReference type="AlphaFoldDB" id="A0A914C901"/>
<reference evidence="2" key="1">
    <citation type="submission" date="2022-11" db="UniProtKB">
        <authorList>
            <consortium name="WormBaseParasite"/>
        </authorList>
    </citation>
    <scope>IDENTIFICATION</scope>
</reference>
<organism evidence="1 2">
    <name type="scientific">Acrobeloides nanus</name>
    <dbReference type="NCBI Taxonomy" id="290746"/>
    <lineage>
        <taxon>Eukaryota</taxon>
        <taxon>Metazoa</taxon>
        <taxon>Ecdysozoa</taxon>
        <taxon>Nematoda</taxon>
        <taxon>Chromadorea</taxon>
        <taxon>Rhabditida</taxon>
        <taxon>Tylenchina</taxon>
        <taxon>Cephalobomorpha</taxon>
        <taxon>Cephaloboidea</taxon>
        <taxon>Cephalobidae</taxon>
        <taxon>Acrobeloides</taxon>
    </lineage>
</organism>
<name>A0A914C901_9BILA</name>
<evidence type="ECO:0000313" key="1">
    <source>
        <dbReference type="Proteomes" id="UP000887540"/>
    </source>
</evidence>
<accession>A0A914C901</accession>
<keyword evidence="1" id="KW-1185">Reference proteome</keyword>
<protein>
    <submittedName>
        <fullName evidence="2">DUF38 domain-containing protein</fullName>
    </submittedName>
</protein>
<evidence type="ECO:0000313" key="2">
    <source>
        <dbReference type="WBParaSite" id="ACRNAN_Path_609.g2270.t2"/>
    </source>
</evidence>
<proteinExistence type="predicted"/>
<sequence length="456" mass="53067">MNGMNELQGMNLLNLANLTDEEFEDCNCEQDMNLQGNEDRKSCNMALKLDRDLLKEIAANCLSSPKLTKEFSWQNNEGFKFALVSHECQNSVISALRMFPILDFLGAYKCVYLSLCYDGIGLETPSASQTTIPMNVEHCVFIPVDIVMLKYLLRNVASFIKKFYIAFSAWKDQVLQTLRRISLLGLHQVSCHVKAVRTEYGCYGKEISRILLENSNSLKRLDVARYFCDSIPYFDLDLEAMNITFSHYQNSRDGFDQLVAQNLRAKCLTLNTEWKNIGTNWIMFSDFFQNVTVEEIRLATTTFIYQKNNRKISPNPNVKRVFVQFESFFHLHLEEFFEEVAESFPNLALLYIMPDISDRHPLLNVDLCLLKVATLTENYQKTLEYYDSNTFQITIDIMGVFHVENKPLKDKLHRIPYGFERKELNDEEKAKKYRFSFGNEIQMEKNKTLISKVLIF</sequence>
<dbReference type="Proteomes" id="UP000887540">
    <property type="component" value="Unplaced"/>
</dbReference>